<evidence type="ECO:0000256" key="1">
    <source>
        <dbReference type="ARBA" id="ARBA00001187"/>
    </source>
</evidence>
<evidence type="ECO:0000256" key="2">
    <source>
        <dbReference type="ARBA" id="ARBA00004613"/>
    </source>
</evidence>
<dbReference type="AlphaFoldDB" id="A0A151GGL9"/>
<feature type="chain" id="PRO_5007580582" description="deuterolysin" evidence="17">
    <location>
        <begin position="17"/>
        <end position="328"/>
    </location>
</feature>
<evidence type="ECO:0000313" key="19">
    <source>
        <dbReference type="EMBL" id="KYK56248.1"/>
    </source>
</evidence>
<comment type="subcellular location">
    <subcellularLocation>
        <location evidence="2">Secreted</location>
    </subcellularLocation>
</comment>
<evidence type="ECO:0000256" key="6">
    <source>
        <dbReference type="ARBA" id="ARBA00022670"/>
    </source>
</evidence>
<evidence type="ECO:0000256" key="9">
    <source>
        <dbReference type="ARBA" id="ARBA00022729"/>
    </source>
</evidence>
<feature type="signal peptide" evidence="17">
    <location>
        <begin position="1"/>
        <end position="16"/>
    </location>
</feature>
<comment type="catalytic activity">
    <reaction evidence="1">
        <text>Preferential cleavage of bonds with hydrophobic residues in P1'. Also 3-Asn-|-Gln-4 and 8-Gly-|-Ser-9 bonds in insulin B chain.</text>
        <dbReference type="EC" id="3.4.24.39"/>
    </reaction>
</comment>
<organism evidence="19 20">
    <name type="scientific">Drechmeria coniospora</name>
    <name type="common">Nematophagous fungus</name>
    <name type="synonym">Meria coniospora</name>
    <dbReference type="NCBI Taxonomy" id="98403"/>
    <lineage>
        <taxon>Eukaryota</taxon>
        <taxon>Fungi</taxon>
        <taxon>Dikarya</taxon>
        <taxon>Ascomycota</taxon>
        <taxon>Pezizomycotina</taxon>
        <taxon>Sordariomycetes</taxon>
        <taxon>Hypocreomycetidae</taxon>
        <taxon>Hypocreales</taxon>
        <taxon>Ophiocordycipitaceae</taxon>
        <taxon>Drechmeria</taxon>
    </lineage>
</organism>
<accession>A0A151GGL9</accession>
<feature type="binding site" evidence="15">
    <location>
        <position position="154"/>
    </location>
    <ligand>
        <name>Zn(2+)</name>
        <dbReference type="ChEBI" id="CHEBI:29105"/>
        <note>catalytic</note>
    </ligand>
</feature>
<protein>
    <recommendedName>
        <fullName evidence="4">deuterolysin</fullName>
        <ecNumber evidence="4">3.4.24.39</ecNumber>
    </recommendedName>
</protein>
<evidence type="ECO:0000256" key="15">
    <source>
        <dbReference type="PIRSR" id="PIRSR601384-2"/>
    </source>
</evidence>
<comment type="cofactor">
    <cofactor evidence="15">
        <name>Zn(2+)</name>
        <dbReference type="ChEBI" id="CHEBI:29105"/>
    </cofactor>
    <text evidence="15">Binds 1 zinc ion per subunit.</text>
</comment>
<proteinExistence type="inferred from homology"/>
<comment type="caution">
    <text evidence="19">The sequence shown here is derived from an EMBL/GenBank/DDBJ whole genome shotgun (WGS) entry which is preliminary data.</text>
</comment>
<feature type="domain" description="Lysine-specific metallo-endopeptidase" evidence="18">
    <location>
        <begin position="63"/>
        <end position="183"/>
    </location>
</feature>
<dbReference type="PANTHER" id="PTHR37016">
    <property type="match status" value="1"/>
</dbReference>
<dbReference type="GO" id="GO:0004222">
    <property type="term" value="F:metalloendopeptidase activity"/>
    <property type="evidence" value="ECO:0007669"/>
    <property type="project" value="InterPro"/>
</dbReference>
<dbReference type="InterPro" id="IPR001384">
    <property type="entry name" value="Peptidase_M35"/>
</dbReference>
<dbReference type="GO" id="GO:0046872">
    <property type="term" value="F:metal ion binding"/>
    <property type="evidence" value="ECO:0007669"/>
    <property type="project" value="UniProtKB-KW"/>
</dbReference>
<comment type="similarity">
    <text evidence="3">Belongs to the peptidase M35 family.</text>
</comment>
<dbReference type="SUPFAM" id="SSF55486">
    <property type="entry name" value="Metalloproteases ('zincins'), catalytic domain"/>
    <property type="match status" value="1"/>
</dbReference>
<evidence type="ECO:0000256" key="14">
    <source>
        <dbReference type="PIRSR" id="PIRSR601384-1"/>
    </source>
</evidence>
<keyword evidence="6" id="KW-0645">Protease</keyword>
<evidence type="ECO:0000256" key="13">
    <source>
        <dbReference type="ARBA" id="ARBA00023145"/>
    </source>
</evidence>
<reference evidence="19 20" key="1">
    <citation type="journal article" date="2016" name="Sci. Rep.">
        <title>Insights into Adaptations to a Near-Obligate Nematode Endoparasitic Lifestyle from the Finished Genome of Drechmeria coniospora.</title>
        <authorList>
            <person name="Zhang L."/>
            <person name="Zhou Z."/>
            <person name="Guo Q."/>
            <person name="Fokkens L."/>
            <person name="Miskei M."/>
            <person name="Pocsi I."/>
            <person name="Zhang W."/>
            <person name="Chen M."/>
            <person name="Wang L."/>
            <person name="Sun Y."/>
            <person name="Donzelli B.G."/>
            <person name="Gibson D.M."/>
            <person name="Nelson D.R."/>
            <person name="Luo J.G."/>
            <person name="Rep M."/>
            <person name="Liu H."/>
            <person name="Yang S."/>
            <person name="Wang J."/>
            <person name="Krasnoff S.B."/>
            <person name="Xu Y."/>
            <person name="Molnar I."/>
            <person name="Lin M."/>
        </authorList>
    </citation>
    <scope>NUCLEOTIDE SEQUENCE [LARGE SCALE GENOMIC DNA]</scope>
    <source>
        <strain evidence="19 20">ARSEF 6962</strain>
    </source>
</reference>
<dbReference type="InterPro" id="IPR024079">
    <property type="entry name" value="MetalloPept_cat_dom_sf"/>
</dbReference>
<evidence type="ECO:0000256" key="7">
    <source>
        <dbReference type="ARBA" id="ARBA00022685"/>
    </source>
</evidence>
<dbReference type="Proteomes" id="UP000076580">
    <property type="component" value="Chromosome 03"/>
</dbReference>
<dbReference type="EC" id="3.4.24.39" evidence="4"/>
<sequence length="328" mass="34733">MKHYPILGALASSALAAPSLLKRAEGDCGSRNATVNQHLASCASRSLLAQEAATSGPKWLMDFFFKTDDKQSRGVVADLFGKIAAECGTEGGSCYVTCGESCNGFNAYTTWVAETSKVRLCEPYFSMRTATCQNLDSASEMIHEMSHAKGSTSDFNGAYGLNAIRSLDGSQNIQHAETYAFFAHWVALNCTQADNTPQVPVTDPKGAPSEKLGDVPNSILKDGPSASPSPSAYEAGEENKQGEVGNQETTSLDENSILEGGGQGQPEGTQGTSMTGGNQYGEVANKLTQGTSMTGGNQYGEVANNGNAQEAENEYSCDTENEDESEWF</sequence>
<dbReference type="InParanoid" id="A0A151GGL9"/>
<evidence type="ECO:0000256" key="5">
    <source>
        <dbReference type="ARBA" id="ARBA00022525"/>
    </source>
</evidence>
<feature type="active site" evidence="14">
    <location>
        <position position="144"/>
    </location>
</feature>
<dbReference type="EMBL" id="LAYC01000003">
    <property type="protein sequence ID" value="KYK56248.1"/>
    <property type="molecule type" value="Genomic_DNA"/>
</dbReference>
<evidence type="ECO:0000256" key="8">
    <source>
        <dbReference type="ARBA" id="ARBA00022723"/>
    </source>
</evidence>
<feature type="compositionally biased region" description="Low complexity" evidence="16">
    <location>
        <begin position="223"/>
        <end position="234"/>
    </location>
</feature>
<feature type="compositionally biased region" description="Low complexity" evidence="16">
    <location>
        <begin position="301"/>
        <end position="310"/>
    </location>
</feature>
<keyword evidence="8 15" id="KW-0479">Metal-binding</keyword>
<evidence type="ECO:0000256" key="17">
    <source>
        <dbReference type="SAM" id="SignalP"/>
    </source>
</evidence>
<dbReference type="PRINTS" id="PR00768">
    <property type="entry name" value="DEUTEROLYSIN"/>
</dbReference>
<evidence type="ECO:0000259" key="18">
    <source>
        <dbReference type="Pfam" id="PF14521"/>
    </source>
</evidence>
<gene>
    <name evidence="19" type="ORF">DCS_08218</name>
</gene>
<evidence type="ECO:0000256" key="10">
    <source>
        <dbReference type="ARBA" id="ARBA00022801"/>
    </source>
</evidence>
<evidence type="ECO:0000256" key="4">
    <source>
        <dbReference type="ARBA" id="ARBA00012431"/>
    </source>
</evidence>
<dbReference type="GO" id="GO:0005576">
    <property type="term" value="C:extracellular region"/>
    <property type="evidence" value="ECO:0007669"/>
    <property type="project" value="UniProtKB-SubCell"/>
</dbReference>
<keyword evidence="20" id="KW-1185">Reference proteome</keyword>
<name>A0A151GGL9_DRECN</name>
<feature type="binding site" evidence="15">
    <location>
        <position position="147"/>
    </location>
    <ligand>
        <name>Zn(2+)</name>
        <dbReference type="ChEBI" id="CHEBI:29105"/>
        <note>catalytic</note>
    </ligand>
</feature>
<keyword evidence="13" id="KW-0865">Zymogen</keyword>
<dbReference type="GeneID" id="63720861"/>
<dbReference type="InterPro" id="IPR050414">
    <property type="entry name" value="Fungal_M35_metalloproteases"/>
</dbReference>
<dbReference type="Pfam" id="PF14521">
    <property type="entry name" value="Aspzincin_M35"/>
    <property type="match status" value="1"/>
</dbReference>
<keyword evidence="11 15" id="KW-0862">Zinc</keyword>
<dbReference type="STRING" id="98403.A0A151GGL9"/>
<keyword evidence="10" id="KW-0378">Hydrolase</keyword>
<keyword evidence="12" id="KW-0482">Metalloprotease</keyword>
<evidence type="ECO:0000256" key="16">
    <source>
        <dbReference type="SAM" id="MobiDB-lite"/>
    </source>
</evidence>
<dbReference type="RefSeq" id="XP_040655600.1">
    <property type="nucleotide sequence ID" value="XM_040805496.1"/>
</dbReference>
<feature type="compositionally biased region" description="Polar residues" evidence="16">
    <location>
        <begin position="286"/>
        <end position="296"/>
    </location>
</feature>
<dbReference type="InterPro" id="IPR029463">
    <property type="entry name" value="Lys_MEP"/>
</dbReference>
<dbReference type="PANTHER" id="PTHR37016:SF7">
    <property type="entry name" value="NEUTRAL PROTEASE 2"/>
    <property type="match status" value="1"/>
</dbReference>
<keyword evidence="7" id="KW-0165">Cleavage on pair of basic residues</keyword>
<dbReference type="Gene3D" id="3.40.390.10">
    <property type="entry name" value="Collagenase (Catalytic Domain)"/>
    <property type="match status" value="1"/>
</dbReference>
<keyword evidence="5" id="KW-0964">Secreted</keyword>
<dbReference type="CDD" id="cd11008">
    <property type="entry name" value="M35_deuterolysin_like"/>
    <property type="match status" value="1"/>
</dbReference>
<evidence type="ECO:0000256" key="12">
    <source>
        <dbReference type="ARBA" id="ARBA00023049"/>
    </source>
</evidence>
<feature type="region of interest" description="Disordered" evidence="16">
    <location>
        <begin position="197"/>
        <end position="328"/>
    </location>
</feature>
<dbReference type="GO" id="GO:0006508">
    <property type="term" value="P:proteolysis"/>
    <property type="evidence" value="ECO:0007669"/>
    <property type="project" value="UniProtKB-KW"/>
</dbReference>
<feature type="compositionally biased region" description="Polar residues" evidence="16">
    <location>
        <begin position="244"/>
        <end position="254"/>
    </location>
</feature>
<evidence type="ECO:0000256" key="3">
    <source>
        <dbReference type="ARBA" id="ARBA00010279"/>
    </source>
</evidence>
<evidence type="ECO:0000313" key="20">
    <source>
        <dbReference type="Proteomes" id="UP000076580"/>
    </source>
</evidence>
<evidence type="ECO:0000256" key="11">
    <source>
        <dbReference type="ARBA" id="ARBA00022833"/>
    </source>
</evidence>
<feature type="binding site" evidence="15">
    <location>
        <position position="143"/>
    </location>
    <ligand>
        <name>Zn(2+)</name>
        <dbReference type="ChEBI" id="CHEBI:29105"/>
        <note>catalytic</note>
    </ligand>
</feature>
<keyword evidence="9 17" id="KW-0732">Signal</keyword>
<feature type="compositionally biased region" description="Acidic residues" evidence="16">
    <location>
        <begin position="311"/>
        <end position="328"/>
    </location>
</feature>